<evidence type="ECO:0000256" key="4">
    <source>
        <dbReference type="SAM" id="Phobius"/>
    </source>
</evidence>
<dbReference type="Proteomes" id="UP000698800">
    <property type="component" value="Unassembled WGS sequence"/>
</dbReference>
<feature type="repeat" description="ANK" evidence="3">
    <location>
        <begin position="373"/>
        <end position="405"/>
    </location>
</feature>
<feature type="repeat" description="ANK" evidence="3">
    <location>
        <begin position="340"/>
        <end position="372"/>
    </location>
</feature>
<feature type="transmembrane region" description="Helical" evidence="4">
    <location>
        <begin position="531"/>
        <end position="547"/>
    </location>
</feature>
<evidence type="ECO:0000256" key="1">
    <source>
        <dbReference type="ARBA" id="ARBA00022737"/>
    </source>
</evidence>
<keyword evidence="2 3" id="KW-0040">ANK repeat</keyword>
<dbReference type="AlphaFoldDB" id="A0A9P8L268"/>
<comment type="caution">
    <text evidence="5">The sequence shown here is derived from an EMBL/GenBank/DDBJ whole genome shotgun (WGS) entry which is preliminary data.</text>
</comment>
<dbReference type="SUPFAM" id="SSF48403">
    <property type="entry name" value="Ankyrin repeat"/>
    <property type="match status" value="1"/>
</dbReference>
<name>A0A9P8L268_9PEZI</name>
<keyword evidence="4" id="KW-0812">Transmembrane</keyword>
<reference evidence="5" key="1">
    <citation type="submission" date="2021-03" db="EMBL/GenBank/DDBJ databases">
        <title>Comparative genomics and phylogenomic investigation of the class Geoglossomycetes provide insights into ecological specialization and systematics.</title>
        <authorList>
            <person name="Melie T."/>
            <person name="Pirro S."/>
            <person name="Miller A.N."/>
            <person name="Quandt A."/>
        </authorList>
    </citation>
    <scope>NUCLEOTIDE SEQUENCE</scope>
    <source>
        <strain evidence="5">GBOQ0MN5Z8</strain>
    </source>
</reference>
<feature type="repeat" description="ANK" evidence="3">
    <location>
        <begin position="305"/>
        <end position="337"/>
    </location>
</feature>
<keyword evidence="1" id="KW-0677">Repeat</keyword>
<dbReference type="Gene3D" id="1.25.40.20">
    <property type="entry name" value="Ankyrin repeat-containing domain"/>
    <property type="match status" value="2"/>
</dbReference>
<keyword evidence="6" id="KW-1185">Reference proteome</keyword>
<dbReference type="InterPro" id="IPR002110">
    <property type="entry name" value="Ankyrin_rpt"/>
</dbReference>
<dbReference type="PANTHER" id="PTHR24173:SF74">
    <property type="entry name" value="ANKYRIN REPEAT DOMAIN-CONTAINING PROTEIN 16"/>
    <property type="match status" value="1"/>
</dbReference>
<dbReference type="PROSITE" id="PS50088">
    <property type="entry name" value="ANK_REPEAT"/>
    <property type="match status" value="5"/>
</dbReference>
<dbReference type="SMART" id="SM00248">
    <property type="entry name" value="ANK"/>
    <property type="match status" value="6"/>
</dbReference>
<proteinExistence type="predicted"/>
<feature type="repeat" description="ANK" evidence="3">
    <location>
        <begin position="202"/>
        <end position="235"/>
    </location>
</feature>
<sequence length="551" mass="61264">MPGKVATGGTADHPICSLEHATPEPADPPPVAGGSYTQPVSVRAATLYYHEIWFIKLAIWRGPLFAQHWHRDRKPTFGPLSCDQSCGIGVSFVWHYSPFSRAAFTASFMRKFKQSWVSPSLHWNISLPRIVANDSEIMEFASLGNIEAMVRLFRSGKASPTDITPQGNSLLHIAVRSNHLEVCKRLLLEGVDANAAGQDGEHISTPLHVAISRTQSYDIARLLMRNGADPGNCNSSSETALHTFFNDTVRKTLLYHGEIVESDLRDSRGMTPLHFVTWSSKSTVDAVRRIVERGECIDAMLKDNEGRSTLHFAAQRGNIAVVEYLMGLGTHMDVRCRDRYGRTVLHYAVESRRTETINKLAERGADVRAKDSRGRTVLHHAAWRGNLEAAKRLIELGAGEDVLSRDTAGMTPSDLAAEQGKTPVANFLSDFATRLGGNMRCRSDERLAAACSGERVRPSGQPNSHHQGYHISPQLRMCREEYWNNEYCTSRYRGREHKESFSSGGPSSVPPKSSFTFRESLGSNRLRTVSAARWLVLAAVLMSLLYLRSFK</sequence>
<evidence type="ECO:0000256" key="2">
    <source>
        <dbReference type="ARBA" id="ARBA00023043"/>
    </source>
</evidence>
<organism evidence="5 6">
    <name type="scientific">Glutinoglossum americanum</name>
    <dbReference type="NCBI Taxonomy" id="1670608"/>
    <lineage>
        <taxon>Eukaryota</taxon>
        <taxon>Fungi</taxon>
        <taxon>Dikarya</taxon>
        <taxon>Ascomycota</taxon>
        <taxon>Pezizomycotina</taxon>
        <taxon>Geoglossomycetes</taxon>
        <taxon>Geoglossales</taxon>
        <taxon>Geoglossaceae</taxon>
        <taxon>Glutinoglossum</taxon>
    </lineage>
</organism>
<dbReference type="PROSITE" id="PS50297">
    <property type="entry name" value="ANK_REP_REGION"/>
    <property type="match status" value="5"/>
</dbReference>
<evidence type="ECO:0008006" key="7">
    <source>
        <dbReference type="Google" id="ProtNLM"/>
    </source>
</evidence>
<protein>
    <recommendedName>
        <fullName evidence="7">Ankyrin repeat protein</fullName>
    </recommendedName>
</protein>
<dbReference type="OrthoDB" id="539213at2759"/>
<keyword evidence="4" id="KW-0472">Membrane</keyword>
<evidence type="ECO:0000256" key="3">
    <source>
        <dbReference type="PROSITE-ProRule" id="PRU00023"/>
    </source>
</evidence>
<feature type="repeat" description="ANK" evidence="3">
    <location>
        <begin position="166"/>
        <end position="198"/>
    </location>
</feature>
<dbReference type="Pfam" id="PF00023">
    <property type="entry name" value="Ank"/>
    <property type="match status" value="1"/>
</dbReference>
<dbReference type="EMBL" id="JAGHQL010000170">
    <property type="protein sequence ID" value="KAH0536975.1"/>
    <property type="molecule type" value="Genomic_DNA"/>
</dbReference>
<accession>A0A9P8L268</accession>
<keyword evidence="4" id="KW-1133">Transmembrane helix</keyword>
<dbReference type="Pfam" id="PF12796">
    <property type="entry name" value="Ank_2"/>
    <property type="match status" value="2"/>
</dbReference>
<dbReference type="PANTHER" id="PTHR24173">
    <property type="entry name" value="ANKYRIN REPEAT CONTAINING"/>
    <property type="match status" value="1"/>
</dbReference>
<evidence type="ECO:0000313" key="5">
    <source>
        <dbReference type="EMBL" id="KAH0536975.1"/>
    </source>
</evidence>
<gene>
    <name evidence="5" type="ORF">FGG08_006203</name>
</gene>
<dbReference type="InterPro" id="IPR036770">
    <property type="entry name" value="Ankyrin_rpt-contain_sf"/>
</dbReference>
<evidence type="ECO:0000313" key="6">
    <source>
        <dbReference type="Proteomes" id="UP000698800"/>
    </source>
</evidence>